<name>A0A3B0YBT1_9ZZZZ</name>
<keyword evidence="1" id="KW-0472">Membrane</keyword>
<evidence type="ECO:0000256" key="1">
    <source>
        <dbReference type="SAM" id="Phobius"/>
    </source>
</evidence>
<dbReference type="EMBL" id="UOFJ01000613">
    <property type="protein sequence ID" value="VAW71639.1"/>
    <property type="molecule type" value="Genomic_DNA"/>
</dbReference>
<feature type="transmembrane region" description="Helical" evidence="1">
    <location>
        <begin position="49"/>
        <end position="67"/>
    </location>
</feature>
<reference evidence="2" key="1">
    <citation type="submission" date="2018-06" db="EMBL/GenBank/DDBJ databases">
        <authorList>
            <person name="Zhirakovskaya E."/>
        </authorList>
    </citation>
    <scope>NUCLEOTIDE SEQUENCE</scope>
</reference>
<dbReference type="AlphaFoldDB" id="A0A3B0YBT1"/>
<gene>
    <name evidence="2" type="ORF">MNBD_GAMMA10-537</name>
</gene>
<evidence type="ECO:0000313" key="2">
    <source>
        <dbReference type="EMBL" id="VAW71639.1"/>
    </source>
</evidence>
<proteinExistence type="predicted"/>
<feature type="non-terminal residue" evidence="2">
    <location>
        <position position="70"/>
    </location>
</feature>
<sequence>MKLSKKKARIVKSAISEWAEDKVITQEQSGTLLNSYEITHFDWKRVARYSFWLAIFCIIISVSAALADEW</sequence>
<organism evidence="2">
    <name type="scientific">hydrothermal vent metagenome</name>
    <dbReference type="NCBI Taxonomy" id="652676"/>
    <lineage>
        <taxon>unclassified sequences</taxon>
        <taxon>metagenomes</taxon>
        <taxon>ecological metagenomes</taxon>
    </lineage>
</organism>
<protein>
    <submittedName>
        <fullName evidence="2">Uncharacterized protein</fullName>
    </submittedName>
</protein>
<keyword evidence="1" id="KW-0812">Transmembrane</keyword>
<accession>A0A3B0YBT1</accession>
<keyword evidence="1" id="KW-1133">Transmembrane helix</keyword>